<name>A0ABV2QL28_9MICO</name>
<dbReference type="InterPro" id="IPR016181">
    <property type="entry name" value="Acyl_CoA_acyltransferase"/>
</dbReference>
<dbReference type="PANTHER" id="PTHR43877">
    <property type="entry name" value="AMINOALKYLPHOSPHONATE N-ACETYLTRANSFERASE-RELATED-RELATED"/>
    <property type="match status" value="1"/>
</dbReference>
<gene>
    <name evidence="4" type="ORF">ABIE21_001243</name>
</gene>
<evidence type="ECO:0000256" key="1">
    <source>
        <dbReference type="ARBA" id="ARBA00022679"/>
    </source>
</evidence>
<dbReference type="CDD" id="cd04301">
    <property type="entry name" value="NAT_SF"/>
    <property type="match status" value="1"/>
</dbReference>
<dbReference type="InterPro" id="IPR000182">
    <property type="entry name" value="GNAT_dom"/>
</dbReference>
<protein>
    <submittedName>
        <fullName evidence="4">Ribosomal protein S18 acetylase RimI-like enzyme</fullName>
    </submittedName>
</protein>
<keyword evidence="2" id="KW-0012">Acyltransferase</keyword>
<organism evidence="4 5">
    <name type="scientific">Conyzicola nivalis</name>
    <dbReference type="NCBI Taxonomy" id="1477021"/>
    <lineage>
        <taxon>Bacteria</taxon>
        <taxon>Bacillati</taxon>
        <taxon>Actinomycetota</taxon>
        <taxon>Actinomycetes</taxon>
        <taxon>Micrococcales</taxon>
        <taxon>Microbacteriaceae</taxon>
        <taxon>Conyzicola</taxon>
    </lineage>
</organism>
<dbReference type="SUPFAM" id="SSF55729">
    <property type="entry name" value="Acyl-CoA N-acyltransferases (Nat)"/>
    <property type="match status" value="1"/>
</dbReference>
<dbReference type="EMBL" id="JBEPSJ010000001">
    <property type="protein sequence ID" value="MET4581753.1"/>
    <property type="molecule type" value="Genomic_DNA"/>
</dbReference>
<evidence type="ECO:0000259" key="3">
    <source>
        <dbReference type="PROSITE" id="PS51186"/>
    </source>
</evidence>
<dbReference type="PROSITE" id="PS51186">
    <property type="entry name" value="GNAT"/>
    <property type="match status" value="1"/>
</dbReference>
<reference evidence="4 5" key="1">
    <citation type="submission" date="2024-06" db="EMBL/GenBank/DDBJ databases">
        <title>Sorghum-associated microbial communities from plants grown in Nebraska, USA.</title>
        <authorList>
            <person name="Schachtman D."/>
        </authorList>
    </citation>
    <scope>NUCLEOTIDE SEQUENCE [LARGE SCALE GENOMIC DNA]</scope>
    <source>
        <strain evidence="4 5">2857</strain>
    </source>
</reference>
<feature type="domain" description="N-acetyltransferase" evidence="3">
    <location>
        <begin position="3"/>
        <end position="149"/>
    </location>
</feature>
<dbReference type="RefSeq" id="WP_354023917.1">
    <property type="nucleotide sequence ID" value="NZ_JBEPSJ010000001.1"/>
</dbReference>
<dbReference type="Gene3D" id="3.40.630.30">
    <property type="match status" value="1"/>
</dbReference>
<keyword evidence="1" id="KW-0808">Transferase</keyword>
<dbReference type="PANTHER" id="PTHR43877:SF2">
    <property type="entry name" value="AMINOALKYLPHOSPHONATE N-ACETYLTRANSFERASE-RELATED"/>
    <property type="match status" value="1"/>
</dbReference>
<dbReference type="Proteomes" id="UP001549257">
    <property type="component" value="Unassembled WGS sequence"/>
</dbReference>
<dbReference type="InterPro" id="IPR050832">
    <property type="entry name" value="Bact_Acetyltransf"/>
</dbReference>
<comment type="caution">
    <text evidence="4">The sequence shown here is derived from an EMBL/GenBank/DDBJ whole genome shotgun (WGS) entry which is preliminary data.</text>
</comment>
<proteinExistence type="predicted"/>
<keyword evidence="5" id="KW-1185">Reference proteome</keyword>
<evidence type="ECO:0000256" key="2">
    <source>
        <dbReference type="ARBA" id="ARBA00023315"/>
    </source>
</evidence>
<evidence type="ECO:0000313" key="4">
    <source>
        <dbReference type="EMBL" id="MET4581753.1"/>
    </source>
</evidence>
<accession>A0ABV2QL28</accession>
<sequence>MSVVVRPAEPGDRDAWARLFVDYGVFYETAFDESVLSGVWGWIMDASHEVNAVVATDDTGDLVGFAHYRRQADTFTAGTGWTLDDLYVSPDARGSGAATALIDAVVAAATAGGGGTLRWITAADNARAQRVYDRVATRAGWVTYEKELG</sequence>
<dbReference type="Pfam" id="PF00583">
    <property type="entry name" value="Acetyltransf_1"/>
    <property type="match status" value="1"/>
</dbReference>
<evidence type="ECO:0000313" key="5">
    <source>
        <dbReference type="Proteomes" id="UP001549257"/>
    </source>
</evidence>